<dbReference type="Pfam" id="PF12158">
    <property type="entry name" value="DUF3592"/>
    <property type="match status" value="1"/>
</dbReference>
<evidence type="ECO:0000313" key="4">
    <source>
        <dbReference type="Proteomes" id="UP000190061"/>
    </source>
</evidence>
<keyword evidence="1" id="KW-0812">Transmembrane</keyword>
<keyword evidence="1" id="KW-0472">Membrane</keyword>
<feature type="domain" description="DUF3592" evidence="2">
    <location>
        <begin position="64"/>
        <end position="123"/>
    </location>
</feature>
<gene>
    <name evidence="3" type="ORF">SAMN02745674_00683</name>
</gene>
<proteinExistence type="predicted"/>
<evidence type="ECO:0000259" key="2">
    <source>
        <dbReference type="Pfam" id="PF12158"/>
    </source>
</evidence>
<dbReference type="EMBL" id="FUXP01000001">
    <property type="protein sequence ID" value="SJZ73027.1"/>
    <property type="molecule type" value="Genomic_DNA"/>
</dbReference>
<feature type="transmembrane region" description="Helical" evidence="1">
    <location>
        <begin position="6"/>
        <end position="24"/>
    </location>
</feature>
<reference evidence="3" key="1">
    <citation type="submission" date="2017-02" db="EMBL/GenBank/DDBJ databases">
        <authorList>
            <person name="Peterson S.W."/>
        </authorList>
    </citation>
    <scope>NUCLEOTIDE SEQUENCE [LARGE SCALE GENOMIC DNA]</scope>
    <source>
        <strain evidence="3">DSM 21749</strain>
    </source>
</reference>
<protein>
    <recommendedName>
        <fullName evidence="2">DUF3592 domain-containing protein</fullName>
    </recommendedName>
</protein>
<evidence type="ECO:0000256" key="1">
    <source>
        <dbReference type="SAM" id="Phobius"/>
    </source>
</evidence>
<keyword evidence="1" id="KW-1133">Transmembrane helix</keyword>
<name>A0A1T4N1W2_9GAMM</name>
<feature type="transmembrane region" description="Helical" evidence="1">
    <location>
        <begin position="132"/>
        <end position="154"/>
    </location>
</feature>
<dbReference type="STRING" id="1122188.SAMN02745674_00683"/>
<dbReference type="InterPro" id="IPR021994">
    <property type="entry name" value="DUF3592"/>
</dbReference>
<dbReference type="OrthoDB" id="13503at2"/>
<accession>A0A1T4N1W2</accession>
<organism evidence="3 4">
    <name type="scientific">Lysobacter spongiicola DSM 21749</name>
    <dbReference type="NCBI Taxonomy" id="1122188"/>
    <lineage>
        <taxon>Bacteria</taxon>
        <taxon>Pseudomonadati</taxon>
        <taxon>Pseudomonadota</taxon>
        <taxon>Gammaproteobacteria</taxon>
        <taxon>Lysobacterales</taxon>
        <taxon>Lysobacteraceae</taxon>
        <taxon>Novilysobacter</taxon>
    </lineage>
</organism>
<dbReference type="AlphaFoldDB" id="A0A1T4N1W2"/>
<dbReference type="Proteomes" id="UP000190061">
    <property type="component" value="Unassembled WGS sequence"/>
</dbReference>
<dbReference type="RefSeq" id="WP_078757257.1">
    <property type="nucleotide sequence ID" value="NZ_FUXP01000001.1"/>
</dbReference>
<evidence type="ECO:0000313" key="3">
    <source>
        <dbReference type="EMBL" id="SJZ73027.1"/>
    </source>
</evidence>
<keyword evidence="4" id="KW-1185">Reference proteome</keyword>
<sequence length="155" mass="16527">MNWAPILGGTALAAFGLYMLVHALRSYRSAVASKRWPTTGGTLKDVHLWGTRNIGGEMKAVEKLSVQYEYTVGGTLHTGTTVSFYTLNYPETTDFADRHPEGSEVTVYYDPAHPARSTLVPGPRPGKPYSDLVIGSFGVIVGLLIATAGGVGIIG</sequence>